<proteinExistence type="predicted"/>
<evidence type="ECO:0000313" key="3">
    <source>
        <dbReference type="Proteomes" id="UP001596513"/>
    </source>
</evidence>
<dbReference type="EMBL" id="JBHTEK010000001">
    <property type="protein sequence ID" value="MFC7667380.1"/>
    <property type="molecule type" value="Genomic_DNA"/>
</dbReference>
<name>A0ABW2U219_9BACT</name>
<gene>
    <name evidence="2" type="ORF">ACFQT0_08130</name>
</gene>
<organism evidence="2 3">
    <name type="scientific">Hymenobacter humi</name>
    <dbReference type="NCBI Taxonomy" id="1411620"/>
    <lineage>
        <taxon>Bacteria</taxon>
        <taxon>Pseudomonadati</taxon>
        <taxon>Bacteroidota</taxon>
        <taxon>Cytophagia</taxon>
        <taxon>Cytophagales</taxon>
        <taxon>Hymenobacteraceae</taxon>
        <taxon>Hymenobacter</taxon>
    </lineage>
</organism>
<feature type="region of interest" description="Disordered" evidence="1">
    <location>
        <begin position="122"/>
        <end position="161"/>
    </location>
</feature>
<feature type="compositionally biased region" description="Low complexity" evidence="1">
    <location>
        <begin position="122"/>
        <end position="148"/>
    </location>
</feature>
<evidence type="ECO:0000256" key="1">
    <source>
        <dbReference type="SAM" id="MobiDB-lite"/>
    </source>
</evidence>
<comment type="caution">
    <text evidence="2">The sequence shown here is derived from an EMBL/GenBank/DDBJ whole genome shotgun (WGS) entry which is preliminary data.</text>
</comment>
<dbReference type="Proteomes" id="UP001596513">
    <property type="component" value="Unassembled WGS sequence"/>
</dbReference>
<reference evidence="3" key="1">
    <citation type="journal article" date="2019" name="Int. J. Syst. Evol. Microbiol.">
        <title>The Global Catalogue of Microorganisms (GCM) 10K type strain sequencing project: providing services to taxonomists for standard genome sequencing and annotation.</title>
        <authorList>
            <consortium name="The Broad Institute Genomics Platform"/>
            <consortium name="The Broad Institute Genome Sequencing Center for Infectious Disease"/>
            <person name="Wu L."/>
            <person name="Ma J."/>
        </authorList>
    </citation>
    <scope>NUCLEOTIDE SEQUENCE [LARGE SCALE GENOMIC DNA]</scope>
    <source>
        <strain evidence="3">JCM 19635</strain>
    </source>
</reference>
<sequence>MNIDELAKEPEAAQVAALQAYQAAAIIHVFPNQRLARLAQKPTFPCALARATAGGTGSLATGWWPSAAAIRPYTKPRLNLQLLQPLGLPQVPDLLDVAKLVRLRPVEALSEPFQQLLQARQLNQAQHHPAPAQPRQRPRVGPRQLRPGSPGYCTRPGTACL</sequence>
<keyword evidence="3" id="KW-1185">Reference proteome</keyword>
<evidence type="ECO:0000313" key="2">
    <source>
        <dbReference type="EMBL" id="MFC7667380.1"/>
    </source>
</evidence>
<dbReference type="RefSeq" id="WP_380201864.1">
    <property type="nucleotide sequence ID" value="NZ_JBHTEK010000001.1"/>
</dbReference>
<accession>A0ABW2U219</accession>
<protein>
    <submittedName>
        <fullName evidence="2">Uncharacterized protein</fullName>
    </submittedName>
</protein>